<evidence type="ECO:0000259" key="7">
    <source>
        <dbReference type="Pfam" id="PF02562"/>
    </source>
</evidence>
<comment type="similarity">
    <text evidence="2">Belongs to the PhoH family.</text>
</comment>
<feature type="domain" description="PhoH-like protein" evidence="7">
    <location>
        <begin position="113"/>
        <end position="316"/>
    </location>
</feature>
<dbReference type="SUPFAM" id="SSF52540">
    <property type="entry name" value="P-loop containing nucleoside triphosphate hydrolases"/>
    <property type="match status" value="1"/>
</dbReference>
<comment type="subcellular location">
    <subcellularLocation>
        <location evidence="1">Cytoplasm</location>
    </subcellularLocation>
</comment>
<keyword evidence="9" id="KW-1185">Reference proteome</keyword>
<organism evidence="8 9">
    <name type="scientific">Salinibacillus kushneri</name>
    <dbReference type="NCBI Taxonomy" id="237682"/>
    <lineage>
        <taxon>Bacteria</taxon>
        <taxon>Bacillati</taxon>
        <taxon>Bacillota</taxon>
        <taxon>Bacilli</taxon>
        <taxon>Bacillales</taxon>
        <taxon>Bacillaceae</taxon>
        <taxon>Salinibacillus</taxon>
    </lineage>
</organism>
<gene>
    <name evidence="8" type="ORF">SAMN05421676_106157</name>
</gene>
<keyword evidence="3" id="KW-0963">Cytoplasm</keyword>
<evidence type="ECO:0000256" key="4">
    <source>
        <dbReference type="ARBA" id="ARBA00022741"/>
    </source>
</evidence>
<proteinExistence type="inferred from homology"/>
<dbReference type="OrthoDB" id="9773137at2"/>
<dbReference type="InterPro" id="IPR027417">
    <property type="entry name" value="P-loop_NTPase"/>
</dbReference>
<protein>
    <recommendedName>
        <fullName evidence="6">PhoH-like protein</fullName>
    </recommendedName>
</protein>
<dbReference type="STRING" id="237682.SAMN05421676_106157"/>
<keyword evidence="5" id="KW-0067">ATP-binding</keyword>
<evidence type="ECO:0000256" key="2">
    <source>
        <dbReference type="ARBA" id="ARBA00010393"/>
    </source>
</evidence>
<evidence type="ECO:0000313" key="9">
    <source>
        <dbReference type="Proteomes" id="UP000199095"/>
    </source>
</evidence>
<evidence type="ECO:0000313" key="8">
    <source>
        <dbReference type="EMBL" id="SET63843.1"/>
    </source>
</evidence>
<reference evidence="9" key="1">
    <citation type="submission" date="2016-10" db="EMBL/GenBank/DDBJ databases">
        <authorList>
            <person name="Varghese N."/>
            <person name="Submissions S."/>
        </authorList>
    </citation>
    <scope>NUCLEOTIDE SEQUENCE [LARGE SCALE GENOMIC DNA]</scope>
    <source>
        <strain evidence="9">CGMCC 1.3566</strain>
    </source>
</reference>
<dbReference type="PANTHER" id="PTHR30473:SF1">
    <property type="entry name" value="PHOH-LIKE PROTEIN"/>
    <property type="match status" value="1"/>
</dbReference>
<evidence type="ECO:0000256" key="1">
    <source>
        <dbReference type="ARBA" id="ARBA00004496"/>
    </source>
</evidence>
<accession>A0A1I0G1W7</accession>
<dbReference type="FunFam" id="3.40.50.300:FF:000013">
    <property type="entry name" value="PhoH family ATPase"/>
    <property type="match status" value="1"/>
</dbReference>
<keyword evidence="4" id="KW-0547">Nucleotide-binding</keyword>
<dbReference type="PANTHER" id="PTHR30473">
    <property type="entry name" value="PROTEIN PHOH"/>
    <property type="match status" value="1"/>
</dbReference>
<dbReference type="Gene3D" id="3.40.50.300">
    <property type="entry name" value="P-loop containing nucleotide triphosphate hydrolases"/>
    <property type="match status" value="1"/>
</dbReference>
<dbReference type="AlphaFoldDB" id="A0A1I0G1W7"/>
<dbReference type="RefSeq" id="WP_093135120.1">
    <property type="nucleotide sequence ID" value="NZ_FOHJ01000006.1"/>
</dbReference>
<dbReference type="InterPro" id="IPR051451">
    <property type="entry name" value="PhoH2-like"/>
</dbReference>
<evidence type="ECO:0000256" key="3">
    <source>
        <dbReference type="ARBA" id="ARBA00022490"/>
    </source>
</evidence>
<dbReference type="Pfam" id="PF02562">
    <property type="entry name" value="PhoH"/>
    <property type="match status" value="1"/>
</dbReference>
<evidence type="ECO:0000256" key="6">
    <source>
        <dbReference type="ARBA" id="ARBA00039970"/>
    </source>
</evidence>
<dbReference type="GO" id="GO:0005524">
    <property type="term" value="F:ATP binding"/>
    <property type="evidence" value="ECO:0007669"/>
    <property type="project" value="UniProtKB-KW"/>
</dbReference>
<evidence type="ECO:0000256" key="5">
    <source>
        <dbReference type="ARBA" id="ARBA00022840"/>
    </source>
</evidence>
<dbReference type="Proteomes" id="UP000199095">
    <property type="component" value="Unassembled WGS sequence"/>
</dbReference>
<dbReference type="EMBL" id="FOHJ01000006">
    <property type="protein sequence ID" value="SET63843.1"/>
    <property type="molecule type" value="Genomic_DNA"/>
</dbReference>
<name>A0A1I0G1W7_9BACI</name>
<sequence>MQEDLKTIDIELASPDEALSLFGTEDRNLKQIEEFLPVTIVTRGQTVQVSGHEKHVKIVEEVLHAILHIIRKGITISERDVIYGIELAKSGEIAHFEALFEDVLTKNAKGKSIRVKTLGQREYISSIKTNDMVFGIGPAGTGKTYLAVVMAVQALRNGVVKRVILTRPAVEAGESLGFLPGDLKEKVDPYLRPLYDALHDIMGAEHTVRLMERGTIEVAPLAYMRGRTLDDAFVILDEAQNTTPEQMKMFLTRLGFGSKMIINGDITQIDLPKGVISGLKVAEERLLHVKGIAFTYLNQSDVVRHPLVQKIIDAYEDQDKTSK</sequence>
<dbReference type="InterPro" id="IPR003714">
    <property type="entry name" value="PhoH"/>
</dbReference>
<dbReference type="GO" id="GO:0005829">
    <property type="term" value="C:cytosol"/>
    <property type="evidence" value="ECO:0007669"/>
    <property type="project" value="TreeGrafter"/>
</dbReference>